<feature type="non-terminal residue" evidence="1">
    <location>
        <position position="90"/>
    </location>
</feature>
<evidence type="ECO:0000313" key="1">
    <source>
        <dbReference type="EMBL" id="GAI38343.1"/>
    </source>
</evidence>
<dbReference type="AlphaFoldDB" id="X1N428"/>
<reference evidence="1" key="1">
    <citation type="journal article" date="2014" name="Front. Microbiol.">
        <title>High frequency of phylogenetically diverse reductive dehalogenase-homologous genes in deep subseafloor sedimentary metagenomes.</title>
        <authorList>
            <person name="Kawai M."/>
            <person name="Futagami T."/>
            <person name="Toyoda A."/>
            <person name="Takaki Y."/>
            <person name="Nishi S."/>
            <person name="Hori S."/>
            <person name="Arai W."/>
            <person name="Tsubouchi T."/>
            <person name="Morono Y."/>
            <person name="Uchiyama I."/>
            <person name="Ito T."/>
            <person name="Fujiyama A."/>
            <person name="Inagaki F."/>
            <person name="Takami H."/>
        </authorList>
    </citation>
    <scope>NUCLEOTIDE SEQUENCE</scope>
    <source>
        <strain evidence="1">Expedition CK06-06</strain>
    </source>
</reference>
<dbReference type="EMBL" id="BARV01024896">
    <property type="protein sequence ID" value="GAI38343.1"/>
    <property type="molecule type" value="Genomic_DNA"/>
</dbReference>
<proteinExistence type="predicted"/>
<gene>
    <name evidence="1" type="ORF">S06H3_40541</name>
</gene>
<organism evidence="1">
    <name type="scientific">marine sediment metagenome</name>
    <dbReference type="NCBI Taxonomy" id="412755"/>
    <lineage>
        <taxon>unclassified sequences</taxon>
        <taxon>metagenomes</taxon>
        <taxon>ecological metagenomes</taxon>
    </lineage>
</organism>
<sequence length="90" mass="9921">MRVEKKMIVMPALIMITLSMTGVAVTQWSDEIYVEGTIHMADMVLAFDNCESPVCTEFHEVDGVLVLGELCGKDVGETTCHCQGEITDPR</sequence>
<name>X1N428_9ZZZZ</name>
<accession>X1N428</accession>
<protein>
    <submittedName>
        <fullName evidence="1">Uncharacterized protein</fullName>
    </submittedName>
</protein>
<comment type="caution">
    <text evidence="1">The sequence shown here is derived from an EMBL/GenBank/DDBJ whole genome shotgun (WGS) entry which is preliminary data.</text>
</comment>